<accession>A0ABQ2KDM3</accession>
<dbReference type="InterPro" id="IPR025944">
    <property type="entry name" value="Sigma_54_int_dom_CS"/>
</dbReference>
<dbReference type="Pfam" id="PF02954">
    <property type="entry name" value="HTH_8"/>
    <property type="match status" value="1"/>
</dbReference>
<dbReference type="EMBL" id="BMNE01000003">
    <property type="protein sequence ID" value="GGN80407.1"/>
    <property type="molecule type" value="Genomic_DNA"/>
</dbReference>
<dbReference type="RefSeq" id="WP_189028323.1">
    <property type="nucleotide sequence ID" value="NZ_BMNE01000003.1"/>
</dbReference>
<dbReference type="InterPro" id="IPR009057">
    <property type="entry name" value="Homeodomain-like_sf"/>
</dbReference>
<evidence type="ECO:0000313" key="8">
    <source>
        <dbReference type="Proteomes" id="UP000658127"/>
    </source>
</evidence>
<evidence type="ECO:0000256" key="4">
    <source>
        <dbReference type="ARBA" id="ARBA00023163"/>
    </source>
</evidence>
<dbReference type="Proteomes" id="UP000658127">
    <property type="component" value="Unassembled WGS sequence"/>
</dbReference>
<dbReference type="InterPro" id="IPR029016">
    <property type="entry name" value="GAF-like_dom_sf"/>
</dbReference>
<keyword evidence="4" id="KW-0804">Transcription</keyword>
<dbReference type="PROSITE" id="PS00688">
    <property type="entry name" value="SIGMA54_INTERACT_3"/>
    <property type="match status" value="1"/>
</dbReference>
<feature type="region of interest" description="Disordered" evidence="5">
    <location>
        <begin position="296"/>
        <end position="318"/>
    </location>
</feature>
<dbReference type="InterPro" id="IPR002078">
    <property type="entry name" value="Sigma_54_int"/>
</dbReference>
<comment type="caution">
    <text evidence="7">The sequence shown here is derived from an EMBL/GenBank/DDBJ whole genome shotgun (WGS) entry which is preliminary data.</text>
</comment>
<organism evidence="7 8">
    <name type="scientific">Nocardia rhizosphaerihabitans</name>
    <dbReference type="NCBI Taxonomy" id="1691570"/>
    <lineage>
        <taxon>Bacteria</taxon>
        <taxon>Bacillati</taxon>
        <taxon>Actinomycetota</taxon>
        <taxon>Actinomycetes</taxon>
        <taxon>Mycobacteriales</taxon>
        <taxon>Nocardiaceae</taxon>
        <taxon>Nocardia</taxon>
    </lineage>
</organism>
<reference evidence="8" key="1">
    <citation type="journal article" date="2019" name="Int. J. Syst. Evol. Microbiol.">
        <title>The Global Catalogue of Microorganisms (GCM) 10K type strain sequencing project: providing services to taxonomists for standard genome sequencing and annotation.</title>
        <authorList>
            <consortium name="The Broad Institute Genomics Platform"/>
            <consortium name="The Broad Institute Genome Sequencing Center for Infectious Disease"/>
            <person name="Wu L."/>
            <person name="Ma J."/>
        </authorList>
    </citation>
    <scope>NUCLEOTIDE SEQUENCE [LARGE SCALE GENOMIC DNA]</scope>
    <source>
        <strain evidence="8">CGMCC 4.7329</strain>
    </source>
</reference>
<proteinExistence type="predicted"/>
<dbReference type="SUPFAM" id="SSF46689">
    <property type="entry name" value="Homeodomain-like"/>
    <property type="match status" value="1"/>
</dbReference>
<keyword evidence="3" id="KW-0805">Transcription regulation</keyword>
<evidence type="ECO:0000256" key="3">
    <source>
        <dbReference type="ARBA" id="ARBA00023015"/>
    </source>
</evidence>
<dbReference type="PROSITE" id="PS50045">
    <property type="entry name" value="SIGMA54_INTERACT_4"/>
    <property type="match status" value="1"/>
</dbReference>
<dbReference type="InterPro" id="IPR002197">
    <property type="entry name" value="HTH_Fis"/>
</dbReference>
<dbReference type="Gene3D" id="1.10.10.60">
    <property type="entry name" value="Homeodomain-like"/>
    <property type="match status" value="1"/>
</dbReference>
<dbReference type="PRINTS" id="PR01590">
    <property type="entry name" value="HTHFIS"/>
</dbReference>
<dbReference type="InterPro" id="IPR058031">
    <property type="entry name" value="AAA_lid_NorR"/>
</dbReference>
<evidence type="ECO:0000256" key="5">
    <source>
        <dbReference type="SAM" id="MobiDB-lite"/>
    </source>
</evidence>
<evidence type="ECO:0000256" key="2">
    <source>
        <dbReference type="ARBA" id="ARBA00022840"/>
    </source>
</evidence>
<dbReference type="PANTHER" id="PTHR32071:SF122">
    <property type="entry name" value="SIGMA FACTOR"/>
    <property type="match status" value="1"/>
</dbReference>
<dbReference type="Pfam" id="PF25601">
    <property type="entry name" value="AAA_lid_14"/>
    <property type="match status" value="1"/>
</dbReference>
<keyword evidence="2" id="KW-0067">ATP-binding</keyword>
<evidence type="ECO:0000256" key="1">
    <source>
        <dbReference type="ARBA" id="ARBA00022741"/>
    </source>
</evidence>
<gene>
    <name evidence="7" type="ORF">GCM10011610_29710</name>
</gene>
<keyword evidence="8" id="KW-1185">Reference proteome</keyword>
<sequence>MQPEGNGLVAKREPIAASWHRATMAGLEPGSALDSISYVDIDEASPLMAAAAVVLDDLNHRLEGTNFTTIVVDREGRVAHQWCGNRSARKVFDDLGVDVGASLLEEAVGTTAPGVALETRTSIAVNGDEHFAVPLRRMSCYGHPIFHPTTRRIEGVLDLSAVVQEASPLLPPLVARAVADIEQRLLDGSRISDKELLAAFQAAGTRRRAVLAIGRDLLMSNQAAADLLGATDFALLRMMAPDVRRSSVFDLTLESGQAVRVEATRVGGPAGGTLLNVEPLERASIAYSRRTLEPGDPLLVAGPPGSGRSRTAREHATEQPVTVLTAANALLDGSDVFARDFAALVRARQGTVCIDGLDLLPDDLIDLVATHVADRQVPRVVLVTGAVETLTGRAAALAAECTDRIELGPLSNRRGEIPALVAAMLREAGADSSLYFTPGALSALSAHNWPGNLRELRAVVTEVIRHRRTGAVVLTDLPEAYRTQQPIRQLMPIDRAERDVIVDTLRTFEGNKVKTAQALGISRTTLYAKMRALRITVY</sequence>
<evidence type="ECO:0000313" key="7">
    <source>
        <dbReference type="EMBL" id="GGN80407.1"/>
    </source>
</evidence>
<name>A0ABQ2KDM3_9NOCA</name>
<protein>
    <submittedName>
        <fullName evidence="7">Sigma 54 type regulator</fullName>
    </submittedName>
</protein>
<evidence type="ECO:0000259" key="6">
    <source>
        <dbReference type="PROSITE" id="PS50045"/>
    </source>
</evidence>
<keyword evidence="1" id="KW-0547">Nucleotide-binding</keyword>
<dbReference type="Gene3D" id="3.30.450.40">
    <property type="match status" value="1"/>
</dbReference>
<dbReference type="SUPFAM" id="SSF52540">
    <property type="entry name" value="P-loop containing nucleoside triphosphate hydrolases"/>
    <property type="match status" value="1"/>
</dbReference>
<feature type="domain" description="Sigma-54 factor interaction" evidence="6">
    <location>
        <begin position="405"/>
        <end position="465"/>
    </location>
</feature>
<dbReference type="Gene3D" id="1.10.8.60">
    <property type="match status" value="1"/>
</dbReference>
<dbReference type="PANTHER" id="PTHR32071">
    <property type="entry name" value="TRANSCRIPTIONAL REGULATORY PROTEIN"/>
    <property type="match status" value="1"/>
</dbReference>
<dbReference type="InterPro" id="IPR027417">
    <property type="entry name" value="P-loop_NTPase"/>
</dbReference>